<dbReference type="AlphaFoldDB" id="A0A0E9Q1E8"/>
<protein>
    <submittedName>
        <fullName evidence="1">Uncharacterized protein</fullName>
    </submittedName>
</protein>
<sequence length="54" mass="6423">MSKIKNCYTYTDSPQVNNYQGICMETHYVPSQTISQNKHKYTSNSSFLWNYQYS</sequence>
<organism evidence="1">
    <name type="scientific">Anguilla anguilla</name>
    <name type="common">European freshwater eel</name>
    <name type="synonym">Muraena anguilla</name>
    <dbReference type="NCBI Taxonomy" id="7936"/>
    <lineage>
        <taxon>Eukaryota</taxon>
        <taxon>Metazoa</taxon>
        <taxon>Chordata</taxon>
        <taxon>Craniata</taxon>
        <taxon>Vertebrata</taxon>
        <taxon>Euteleostomi</taxon>
        <taxon>Actinopterygii</taxon>
        <taxon>Neopterygii</taxon>
        <taxon>Teleostei</taxon>
        <taxon>Anguilliformes</taxon>
        <taxon>Anguillidae</taxon>
        <taxon>Anguilla</taxon>
    </lineage>
</organism>
<reference evidence="1" key="2">
    <citation type="journal article" date="2015" name="Fish Shellfish Immunol.">
        <title>Early steps in the European eel (Anguilla anguilla)-Vibrio vulnificus interaction in the gills: Role of the RtxA13 toxin.</title>
        <authorList>
            <person name="Callol A."/>
            <person name="Pajuelo D."/>
            <person name="Ebbesson L."/>
            <person name="Teles M."/>
            <person name="MacKenzie S."/>
            <person name="Amaro C."/>
        </authorList>
    </citation>
    <scope>NUCLEOTIDE SEQUENCE</scope>
</reference>
<accession>A0A0E9Q1E8</accession>
<dbReference type="EMBL" id="GBXM01097856">
    <property type="protein sequence ID" value="JAH10721.1"/>
    <property type="molecule type" value="Transcribed_RNA"/>
</dbReference>
<proteinExistence type="predicted"/>
<name>A0A0E9Q1E8_ANGAN</name>
<evidence type="ECO:0000313" key="1">
    <source>
        <dbReference type="EMBL" id="JAH10721.1"/>
    </source>
</evidence>
<reference evidence="1" key="1">
    <citation type="submission" date="2014-11" db="EMBL/GenBank/DDBJ databases">
        <authorList>
            <person name="Amaro Gonzalez C."/>
        </authorList>
    </citation>
    <scope>NUCLEOTIDE SEQUENCE</scope>
</reference>